<accession>A0AAD5J6Q2</accession>
<organism evidence="7 8">
    <name type="scientific">Acer negundo</name>
    <name type="common">Box elder</name>
    <dbReference type="NCBI Taxonomy" id="4023"/>
    <lineage>
        <taxon>Eukaryota</taxon>
        <taxon>Viridiplantae</taxon>
        <taxon>Streptophyta</taxon>
        <taxon>Embryophyta</taxon>
        <taxon>Tracheophyta</taxon>
        <taxon>Spermatophyta</taxon>
        <taxon>Magnoliopsida</taxon>
        <taxon>eudicotyledons</taxon>
        <taxon>Gunneridae</taxon>
        <taxon>Pentapetalae</taxon>
        <taxon>rosids</taxon>
        <taxon>malvids</taxon>
        <taxon>Sapindales</taxon>
        <taxon>Sapindaceae</taxon>
        <taxon>Hippocastanoideae</taxon>
        <taxon>Acereae</taxon>
        <taxon>Acer</taxon>
    </lineage>
</organism>
<name>A0AAD5J6Q2_ACENE</name>
<evidence type="ECO:0000256" key="6">
    <source>
        <dbReference type="SAM" id="Phobius"/>
    </source>
</evidence>
<evidence type="ECO:0000313" key="7">
    <source>
        <dbReference type="EMBL" id="KAI9187244.1"/>
    </source>
</evidence>
<gene>
    <name evidence="7" type="ORF">LWI28_025908</name>
</gene>
<comment type="caution">
    <text evidence="7">The sequence shown here is derived from an EMBL/GenBank/DDBJ whole genome shotgun (WGS) entry which is preliminary data.</text>
</comment>
<sequence>MARLKIPKPSNKNLAIAANLSNLLPTGTVLTFQALMPSFTNNGSCITSHKVLTSSAIISLSLVCFFSCFTDSFIANGKLYYGIATLNGLYIFNKNKNDDADDDVNNNNKVPNERDGDNRVQRIEEGVSNRVYDEKEILAKYRIRPIDFVHAFCSWLVFMVYAMCSSDVMRCFYPHPSDNVNVLVMNLPLAVGSAVSFLFMLFPTKRRGIGNKQTQDGIREKFGRASASLEISIDNLHLSARGLKFLSPMKLELMVKLDHNSFLLWRQQILAAIKGNRLYNFIDSSSLPPKRLIQDGSVSHAFLDWEQQD</sequence>
<dbReference type="GO" id="GO:0016020">
    <property type="term" value="C:membrane"/>
    <property type="evidence" value="ECO:0007669"/>
    <property type="project" value="UniProtKB-SubCell"/>
</dbReference>
<feature type="transmembrane region" description="Helical" evidence="6">
    <location>
        <begin position="183"/>
        <end position="202"/>
    </location>
</feature>
<comment type="similarity">
    <text evidence="2">Belongs to the plant DMP1 protein family.</text>
</comment>
<evidence type="ECO:0000256" key="3">
    <source>
        <dbReference type="ARBA" id="ARBA00022692"/>
    </source>
</evidence>
<comment type="subcellular location">
    <subcellularLocation>
        <location evidence="1">Membrane</location>
        <topology evidence="1">Multi-pass membrane protein</topology>
    </subcellularLocation>
</comment>
<evidence type="ECO:0000256" key="4">
    <source>
        <dbReference type="ARBA" id="ARBA00022989"/>
    </source>
</evidence>
<dbReference type="Pfam" id="PF05078">
    <property type="entry name" value="DUF679"/>
    <property type="match status" value="1"/>
</dbReference>
<reference evidence="7" key="2">
    <citation type="submission" date="2023-02" db="EMBL/GenBank/DDBJ databases">
        <authorList>
            <person name="Swenson N.G."/>
            <person name="Wegrzyn J.L."/>
            <person name="Mcevoy S.L."/>
        </authorList>
    </citation>
    <scope>NUCLEOTIDE SEQUENCE</scope>
    <source>
        <strain evidence="7">91603</strain>
        <tissue evidence="7">Leaf</tissue>
    </source>
</reference>
<dbReference type="GO" id="GO:0005737">
    <property type="term" value="C:cytoplasm"/>
    <property type="evidence" value="ECO:0007669"/>
    <property type="project" value="UniProtKB-ARBA"/>
</dbReference>
<proteinExistence type="inferred from homology"/>
<protein>
    <submittedName>
        <fullName evidence="7">Uncharacterized protein</fullName>
    </submittedName>
</protein>
<evidence type="ECO:0000256" key="1">
    <source>
        <dbReference type="ARBA" id="ARBA00004141"/>
    </source>
</evidence>
<dbReference type="Proteomes" id="UP001064489">
    <property type="component" value="Chromosome 3"/>
</dbReference>
<reference evidence="7" key="1">
    <citation type="journal article" date="2022" name="Plant J.">
        <title>Strategies of tolerance reflected in two North American maple genomes.</title>
        <authorList>
            <person name="McEvoy S.L."/>
            <person name="Sezen U.U."/>
            <person name="Trouern-Trend A."/>
            <person name="McMahon S.M."/>
            <person name="Schaberg P.G."/>
            <person name="Yang J."/>
            <person name="Wegrzyn J.L."/>
            <person name="Swenson N.G."/>
        </authorList>
    </citation>
    <scope>NUCLEOTIDE SEQUENCE</scope>
    <source>
        <strain evidence="7">91603</strain>
    </source>
</reference>
<evidence type="ECO:0000313" key="8">
    <source>
        <dbReference type="Proteomes" id="UP001064489"/>
    </source>
</evidence>
<keyword evidence="5 6" id="KW-0472">Membrane</keyword>
<dbReference type="InterPro" id="IPR007770">
    <property type="entry name" value="DMP"/>
</dbReference>
<feature type="transmembrane region" description="Helical" evidence="6">
    <location>
        <begin position="20"/>
        <end position="39"/>
    </location>
</feature>
<dbReference type="PANTHER" id="PTHR31621:SF5">
    <property type="entry name" value="PROTEIN DMP10"/>
    <property type="match status" value="1"/>
</dbReference>
<keyword evidence="4 6" id="KW-1133">Transmembrane helix</keyword>
<dbReference type="GO" id="GO:0010256">
    <property type="term" value="P:endomembrane system organization"/>
    <property type="evidence" value="ECO:0007669"/>
    <property type="project" value="TreeGrafter"/>
</dbReference>
<dbReference type="EMBL" id="JAJSOW010000100">
    <property type="protein sequence ID" value="KAI9187244.1"/>
    <property type="molecule type" value="Genomic_DNA"/>
</dbReference>
<feature type="transmembrane region" description="Helical" evidence="6">
    <location>
        <begin position="51"/>
        <end position="69"/>
    </location>
</feature>
<dbReference type="AlphaFoldDB" id="A0AAD5J6Q2"/>
<keyword evidence="8" id="KW-1185">Reference proteome</keyword>
<dbReference type="PANTHER" id="PTHR31621">
    <property type="entry name" value="PROTEIN DMP3"/>
    <property type="match status" value="1"/>
</dbReference>
<evidence type="ECO:0000256" key="5">
    <source>
        <dbReference type="ARBA" id="ARBA00023136"/>
    </source>
</evidence>
<keyword evidence="3 6" id="KW-0812">Transmembrane</keyword>
<feature type="transmembrane region" description="Helical" evidence="6">
    <location>
        <begin position="145"/>
        <end position="163"/>
    </location>
</feature>
<evidence type="ECO:0000256" key="2">
    <source>
        <dbReference type="ARBA" id="ARBA00008707"/>
    </source>
</evidence>